<feature type="compositionally biased region" description="Low complexity" evidence="2">
    <location>
        <begin position="392"/>
        <end position="409"/>
    </location>
</feature>
<dbReference type="Pfam" id="PF00169">
    <property type="entry name" value="PH"/>
    <property type="match status" value="1"/>
</dbReference>
<evidence type="ECO:0000313" key="5">
    <source>
        <dbReference type="EMBL" id="KAJ3439638.1"/>
    </source>
</evidence>
<dbReference type="SUPFAM" id="SSF50729">
    <property type="entry name" value="PH domain-like"/>
    <property type="match status" value="1"/>
</dbReference>
<dbReference type="Gene3D" id="1.10.506.10">
    <property type="entry name" value="GTPase Activation - p120gap, domain 1"/>
    <property type="match status" value="1"/>
</dbReference>
<dbReference type="PANTHER" id="PTHR10194">
    <property type="entry name" value="RAS GTPASE-ACTIVATING PROTEINS"/>
    <property type="match status" value="1"/>
</dbReference>
<gene>
    <name evidence="5" type="ORF">M0812_15674</name>
</gene>
<dbReference type="InterPro" id="IPR001849">
    <property type="entry name" value="PH_domain"/>
</dbReference>
<sequence>MTEDIDSLLSDLLDTTIEATNKLNFDKGLIRKEKEVEDEENEETQEKEFLQSNQPIKFEKDLDQLLAEIHNDFFPDYSSSNDYSNDKKNTESHKRNHSVRSFLPNLETLTEDLSNSKKLLFAEERTKPDEQSNKRNTHTKKEEKSDKRMEQLSKLSNSGVTKDIIVKRKRLNSTSHSIDSKTSIGNFKFPLLDISNRTRRNSFEVSKLSKNVDKLINKAKLLSLGISAESVLNEISVEKNSIQSRNKETNIFPNNEETNGNQRMKEEQEMNLDLKKQVGKINNDINQINEEETMGKGSNINKNNHWHQEEKPKNSVQNPKKPTINLLAEEQLIEDLLQQAQFALDNRVIQNKQTNSSKIKTNYLQKKESQRLRQRQQVHKQKQEQEQRQKQQRQIYSKPKQNSKLKLNSNNIIKIKKNKDNEFLLLKKKYSKLIKKRKRIENKSQTIQESNIQKKKQLKYSQLKLIIEKNFQLEELQQLNIIIRTTFQLLNETELLTDKLCHYFSNSKESKIEFSDKIKKHLKDIIELSFPKDYFLINEIVLNKFKNNIKSNFKSINNFKNYQPKLDKIFNLIKPEIIWTDTFSILKTKDKLINHLFLEFSSYDNKNNINSITGNDDNKRSKQITFIIKKISDELDLILFTVLFFKCFSNSIFKLFYEKNLFKWNSRNIKSKNKKRNKIILNDSIFQFYSTIFQQLFFKIFIPNINKIPNFKNIETIFLKIFNQLYINDAEKTIKTILFKSNQKSKSYLLHYKLEKFLGKERLQKINNHLIELKKNPNNFFNQLIKLRKKDQLNGTGNNNNNENENDNNNNTKRNNNNNNNDNDNSNDNNDNKDNNTQNNSNNNSDFILEKDIILIIGILDYFLKTKINNQEKLFFKENFSQKFFKFLQNFNLLNVIIKYFIYYRIEYFLQNISNLNISINKNKDKENGGGDMNGNEDDLTSNFFIGYFYYYGKNYLKATIGPIIKEICNKNINFDTNADNLPNFKTLNANIQNICFYFSKFLSRIFNSNKKNNTNTNMRMNMDTNSDRHYSLDLPNEILFICNEIKAFLEIKSPDHISIINGKFIFNYFFCPAIEDPNKYEIINHQINKQVQSNLLFFSNICKTFAKGTTIIQDQYTKPINKIIIENFSNRTHYLKTIANFSQKGNQLFINNAFATTCKNIITTNNNDDQKILLNKINKNFYTFLKIDERQLNSIPKIKLLKKSYHQLTKRKAQITDLLNNFKSLSMEIKQTFPNLLPNTQRNEGDDHNNINNSNNIKKNNSKKERPNKKIWSKIWNTETIKEGYGFIPKETSKNPLTWGKRFFVLKKNSFVVYQNKPPSHAVDPSSFFLIDDNLSIELKLELKTNPNSKTKKFPILIMDKLNSITLIIAFANSRQQKNWYNSMINLKKK</sequence>
<dbReference type="PROSITE" id="PS50003">
    <property type="entry name" value="PH_DOMAIN"/>
    <property type="match status" value="1"/>
</dbReference>
<dbReference type="InterPro" id="IPR008936">
    <property type="entry name" value="Rho_GTPase_activation_prot"/>
</dbReference>
<accession>A0AAV7ZHA1</accession>
<dbReference type="Proteomes" id="UP001146793">
    <property type="component" value="Unassembled WGS sequence"/>
</dbReference>
<proteinExistence type="predicted"/>
<evidence type="ECO:0000259" key="4">
    <source>
        <dbReference type="PROSITE" id="PS50018"/>
    </source>
</evidence>
<name>A0AAV7ZHA1_9EUKA</name>
<feature type="region of interest" description="Disordered" evidence="2">
    <location>
        <begin position="1237"/>
        <end position="1267"/>
    </location>
</feature>
<feature type="region of interest" description="Disordered" evidence="2">
    <location>
        <begin position="121"/>
        <end position="155"/>
    </location>
</feature>
<feature type="compositionally biased region" description="Low complexity" evidence="2">
    <location>
        <begin position="1251"/>
        <end position="1260"/>
    </location>
</feature>
<feature type="region of interest" description="Disordered" evidence="2">
    <location>
        <begin position="76"/>
        <end position="99"/>
    </location>
</feature>
<dbReference type="EMBL" id="JANTQA010000032">
    <property type="protein sequence ID" value="KAJ3439638.1"/>
    <property type="molecule type" value="Genomic_DNA"/>
</dbReference>
<dbReference type="SUPFAM" id="SSF48350">
    <property type="entry name" value="GTPase activation domain, GAP"/>
    <property type="match status" value="1"/>
</dbReference>
<comment type="caution">
    <text evidence="5">The sequence shown here is derived from an EMBL/GenBank/DDBJ whole genome shotgun (WGS) entry which is preliminary data.</text>
</comment>
<reference evidence="5" key="1">
    <citation type="submission" date="2022-08" db="EMBL/GenBank/DDBJ databases">
        <title>Novel sulphate-reducing endosymbionts in the free-living metamonad Anaeramoeba.</title>
        <authorList>
            <person name="Jerlstrom-Hultqvist J."/>
            <person name="Cepicka I."/>
            <person name="Gallot-Lavallee L."/>
            <person name="Salas-Leiva D."/>
            <person name="Curtis B.A."/>
            <person name="Zahonova K."/>
            <person name="Pipaliya S."/>
            <person name="Dacks J."/>
            <person name="Roger A.J."/>
        </authorList>
    </citation>
    <scope>NUCLEOTIDE SEQUENCE</scope>
    <source>
        <strain evidence="5">Busselton2</strain>
    </source>
</reference>
<feature type="compositionally biased region" description="Low complexity" evidence="2">
    <location>
        <begin position="798"/>
        <end position="843"/>
    </location>
</feature>
<evidence type="ECO:0000259" key="3">
    <source>
        <dbReference type="PROSITE" id="PS50003"/>
    </source>
</evidence>
<feature type="region of interest" description="Disordered" evidence="2">
    <location>
        <begin position="34"/>
        <end position="55"/>
    </location>
</feature>
<feature type="region of interest" description="Disordered" evidence="2">
    <location>
        <begin position="792"/>
        <end position="843"/>
    </location>
</feature>
<dbReference type="GO" id="GO:0005096">
    <property type="term" value="F:GTPase activator activity"/>
    <property type="evidence" value="ECO:0007669"/>
    <property type="project" value="UniProtKB-KW"/>
</dbReference>
<keyword evidence="1" id="KW-0343">GTPase activation</keyword>
<feature type="compositionally biased region" description="Basic and acidic residues" evidence="2">
    <location>
        <begin position="84"/>
        <end position="93"/>
    </location>
</feature>
<organism evidence="5 6">
    <name type="scientific">Anaeramoeba flamelloides</name>
    <dbReference type="NCBI Taxonomy" id="1746091"/>
    <lineage>
        <taxon>Eukaryota</taxon>
        <taxon>Metamonada</taxon>
        <taxon>Anaeramoebidae</taxon>
        <taxon>Anaeramoeba</taxon>
    </lineage>
</organism>
<evidence type="ECO:0000256" key="2">
    <source>
        <dbReference type="SAM" id="MobiDB-lite"/>
    </source>
</evidence>
<feature type="domain" description="PH" evidence="3">
    <location>
        <begin position="1280"/>
        <end position="1390"/>
    </location>
</feature>
<evidence type="ECO:0000256" key="1">
    <source>
        <dbReference type="ARBA" id="ARBA00022468"/>
    </source>
</evidence>
<dbReference type="InterPro" id="IPR001936">
    <property type="entry name" value="RasGAP_dom"/>
</dbReference>
<feature type="region of interest" description="Disordered" evidence="2">
    <location>
        <begin position="359"/>
        <end position="409"/>
    </location>
</feature>
<evidence type="ECO:0000313" key="6">
    <source>
        <dbReference type="Proteomes" id="UP001146793"/>
    </source>
</evidence>
<dbReference type="InterPro" id="IPR039360">
    <property type="entry name" value="Ras_GTPase"/>
</dbReference>
<dbReference type="PROSITE" id="PS50018">
    <property type="entry name" value="RAS_GTPASE_ACTIV_2"/>
    <property type="match status" value="1"/>
</dbReference>
<feature type="region of interest" description="Disordered" evidence="2">
    <location>
        <begin position="289"/>
        <end position="320"/>
    </location>
</feature>
<protein>
    <submittedName>
        <fullName evidence="5">Ras gtpase-activating protein</fullName>
    </submittedName>
</protein>
<feature type="domain" description="Ras-GAP" evidence="4">
    <location>
        <begin position="876"/>
        <end position="1108"/>
    </location>
</feature>
<feature type="compositionally biased region" description="Basic and acidic residues" evidence="2">
    <location>
        <begin position="121"/>
        <end position="151"/>
    </location>
</feature>